<protein>
    <recommendedName>
        <fullName evidence="4">4Fe-4S ferredoxin-type domain-containing protein</fullName>
    </recommendedName>
</protein>
<dbReference type="GeneID" id="36590593"/>
<feature type="signal peptide" evidence="1">
    <location>
        <begin position="1"/>
        <end position="23"/>
    </location>
</feature>
<evidence type="ECO:0008006" key="4">
    <source>
        <dbReference type="Google" id="ProtNLM"/>
    </source>
</evidence>
<name>A0A2J6TNS3_9HELO</name>
<proteinExistence type="predicted"/>
<dbReference type="Proteomes" id="UP000235371">
    <property type="component" value="Unassembled WGS sequence"/>
</dbReference>
<gene>
    <name evidence="2" type="ORF">K444DRAFT_625337</name>
</gene>
<dbReference type="OrthoDB" id="3564609at2759"/>
<evidence type="ECO:0000256" key="1">
    <source>
        <dbReference type="SAM" id="SignalP"/>
    </source>
</evidence>
<dbReference type="AlphaFoldDB" id="A0A2J6TNS3"/>
<evidence type="ECO:0000313" key="3">
    <source>
        <dbReference type="Proteomes" id="UP000235371"/>
    </source>
</evidence>
<sequence>MRLFGILLPAFAGLTALLTLASAKPVLTAVKSPPARDIEIPFSDCCALWAWPKRDEDGILRAYHAKDELVEFVKVEPVSARVTGTSAKSLDSEMISAGDLELVGPPHLVKQQVCCTPGCKWCPWNSCCSLEVRVGKRDEEGLAEAYSQDGELVTWVGAAQFSERDVQIVGPSPLAKRLCCTSDCESCVGSCETVGCPIWPWTNCCALWVWPRKRDGTDQAFNTKGELVQFVDTFEPLSNRDVDWAGPPPPHVEQFCCSIGCRTCGDAHCEDTRVYSPFSSCCTLEFTRKGTILLHNWLSPMQQPGMSGCGMCPLDEMVCPMGLATEARRAKGRQNIPGL</sequence>
<evidence type="ECO:0000313" key="2">
    <source>
        <dbReference type="EMBL" id="PMD64673.1"/>
    </source>
</evidence>
<dbReference type="RefSeq" id="XP_024741577.1">
    <property type="nucleotide sequence ID" value="XM_024882516.1"/>
</dbReference>
<dbReference type="InParanoid" id="A0A2J6TNS3"/>
<keyword evidence="3" id="KW-1185">Reference proteome</keyword>
<dbReference type="EMBL" id="KZ613747">
    <property type="protein sequence ID" value="PMD64673.1"/>
    <property type="molecule type" value="Genomic_DNA"/>
</dbReference>
<reference evidence="2 3" key="1">
    <citation type="submission" date="2016-04" db="EMBL/GenBank/DDBJ databases">
        <title>A degradative enzymes factory behind the ericoid mycorrhizal symbiosis.</title>
        <authorList>
            <consortium name="DOE Joint Genome Institute"/>
            <person name="Martino E."/>
            <person name="Morin E."/>
            <person name="Grelet G."/>
            <person name="Kuo A."/>
            <person name="Kohler A."/>
            <person name="Daghino S."/>
            <person name="Barry K."/>
            <person name="Choi C."/>
            <person name="Cichocki N."/>
            <person name="Clum A."/>
            <person name="Copeland A."/>
            <person name="Hainaut M."/>
            <person name="Haridas S."/>
            <person name="Labutti K."/>
            <person name="Lindquist E."/>
            <person name="Lipzen A."/>
            <person name="Khouja H.-R."/>
            <person name="Murat C."/>
            <person name="Ohm R."/>
            <person name="Olson A."/>
            <person name="Spatafora J."/>
            <person name="Veneault-Fourrey C."/>
            <person name="Henrissat B."/>
            <person name="Grigoriev I."/>
            <person name="Martin F."/>
            <person name="Perotto S."/>
        </authorList>
    </citation>
    <scope>NUCLEOTIDE SEQUENCE [LARGE SCALE GENOMIC DNA]</scope>
    <source>
        <strain evidence="2 3">E</strain>
    </source>
</reference>
<organism evidence="2 3">
    <name type="scientific">Hyaloscypha bicolor E</name>
    <dbReference type="NCBI Taxonomy" id="1095630"/>
    <lineage>
        <taxon>Eukaryota</taxon>
        <taxon>Fungi</taxon>
        <taxon>Dikarya</taxon>
        <taxon>Ascomycota</taxon>
        <taxon>Pezizomycotina</taxon>
        <taxon>Leotiomycetes</taxon>
        <taxon>Helotiales</taxon>
        <taxon>Hyaloscyphaceae</taxon>
        <taxon>Hyaloscypha</taxon>
        <taxon>Hyaloscypha bicolor</taxon>
    </lineage>
</organism>
<feature type="chain" id="PRO_5014471237" description="4Fe-4S ferredoxin-type domain-containing protein" evidence="1">
    <location>
        <begin position="24"/>
        <end position="339"/>
    </location>
</feature>
<keyword evidence="1" id="KW-0732">Signal</keyword>
<accession>A0A2J6TNS3</accession>